<protein>
    <submittedName>
        <fullName evidence="1">Uncharacterized protein</fullName>
    </submittedName>
</protein>
<evidence type="ECO:0000313" key="2">
    <source>
        <dbReference type="Proteomes" id="UP000037035"/>
    </source>
</evidence>
<accession>A0A0L6U9I4</accession>
<dbReference type="EMBL" id="LAVV01013908">
    <property type="protein sequence ID" value="KNZ45219.1"/>
    <property type="molecule type" value="Genomic_DNA"/>
</dbReference>
<reference evidence="1 2" key="1">
    <citation type="submission" date="2015-08" db="EMBL/GenBank/DDBJ databases">
        <title>Next Generation Sequencing and Analysis of the Genome of Puccinia sorghi L Schw, the Causal Agent of Maize Common Rust.</title>
        <authorList>
            <person name="Rochi L."/>
            <person name="Burguener G."/>
            <person name="Darino M."/>
            <person name="Turjanski A."/>
            <person name="Kreff E."/>
            <person name="Dieguez M.J."/>
            <person name="Sacco F."/>
        </authorList>
    </citation>
    <scope>NUCLEOTIDE SEQUENCE [LARGE SCALE GENOMIC DNA]</scope>
    <source>
        <strain evidence="1 2">RO10H11247</strain>
    </source>
</reference>
<keyword evidence="2" id="KW-1185">Reference proteome</keyword>
<evidence type="ECO:0000313" key="1">
    <source>
        <dbReference type="EMBL" id="KNZ45219.1"/>
    </source>
</evidence>
<gene>
    <name evidence="1" type="ORF">VP01_8373g1</name>
</gene>
<dbReference type="AlphaFoldDB" id="A0A0L6U9I4"/>
<dbReference type="Proteomes" id="UP000037035">
    <property type="component" value="Unassembled WGS sequence"/>
</dbReference>
<comment type="caution">
    <text evidence="1">The sequence shown here is derived from an EMBL/GenBank/DDBJ whole genome shotgun (WGS) entry which is preliminary data.</text>
</comment>
<sequence>FQNFHLSQVPQSCQIPQDKQINSSQDQVAEGCSVINASSQTYQAVSFDKSSDGKKAIENELDNIDDHDVWIDHYKKPSKFLKSTWKFTSTLLKAQRVLLLILALQKKLDQLPAVDMQHASAKLPFKLHMFAYVKCLAQSLCSLHSDCESKLG</sequence>
<proteinExistence type="predicted"/>
<feature type="non-terminal residue" evidence="1">
    <location>
        <position position="1"/>
    </location>
</feature>
<dbReference type="VEuPathDB" id="FungiDB:VP01_8373g1"/>
<organism evidence="1 2">
    <name type="scientific">Puccinia sorghi</name>
    <dbReference type="NCBI Taxonomy" id="27349"/>
    <lineage>
        <taxon>Eukaryota</taxon>
        <taxon>Fungi</taxon>
        <taxon>Dikarya</taxon>
        <taxon>Basidiomycota</taxon>
        <taxon>Pucciniomycotina</taxon>
        <taxon>Pucciniomycetes</taxon>
        <taxon>Pucciniales</taxon>
        <taxon>Pucciniaceae</taxon>
        <taxon>Puccinia</taxon>
    </lineage>
</organism>
<name>A0A0L6U9I4_9BASI</name>